<feature type="region of interest" description="Disordered" evidence="1">
    <location>
        <begin position="240"/>
        <end position="307"/>
    </location>
</feature>
<organism evidence="3 4">
    <name type="scientific">Peptidiphaga gingivicola</name>
    <dbReference type="NCBI Taxonomy" id="2741497"/>
    <lineage>
        <taxon>Bacteria</taxon>
        <taxon>Bacillati</taxon>
        <taxon>Actinomycetota</taxon>
        <taxon>Actinomycetes</taxon>
        <taxon>Actinomycetales</taxon>
        <taxon>Actinomycetaceae</taxon>
        <taxon>Peptidiphaga</taxon>
    </lineage>
</organism>
<feature type="region of interest" description="Disordered" evidence="1">
    <location>
        <begin position="166"/>
        <end position="205"/>
    </location>
</feature>
<dbReference type="Proteomes" id="UP000078368">
    <property type="component" value="Unassembled WGS sequence"/>
</dbReference>
<evidence type="ECO:0000256" key="2">
    <source>
        <dbReference type="SAM" id="Phobius"/>
    </source>
</evidence>
<evidence type="ECO:0000256" key="1">
    <source>
        <dbReference type="SAM" id="MobiDB-lite"/>
    </source>
</evidence>
<reference evidence="3 4" key="1">
    <citation type="submission" date="2016-04" db="EMBL/GenBank/DDBJ databases">
        <title>Peptidophaga gingivicola gen. nov., sp. nov., isolated from human subgingival plaque.</title>
        <authorList>
            <person name="Beall C.J."/>
            <person name="Mokrzan E.M."/>
            <person name="Griffen A.L."/>
            <person name="Leys E.J."/>
        </authorList>
    </citation>
    <scope>NUCLEOTIDE SEQUENCE [LARGE SCALE GENOMIC DNA]</scope>
    <source>
        <strain evidence="3 4">BA112</strain>
    </source>
</reference>
<keyword evidence="2" id="KW-0472">Membrane</keyword>
<feature type="compositionally biased region" description="Low complexity" evidence="1">
    <location>
        <begin position="242"/>
        <end position="292"/>
    </location>
</feature>
<evidence type="ECO:0000313" key="4">
    <source>
        <dbReference type="Proteomes" id="UP000078368"/>
    </source>
</evidence>
<gene>
    <name evidence="3" type="ORF">A4H34_01070</name>
</gene>
<comment type="caution">
    <text evidence="3">The sequence shown here is derived from an EMBL/GenBank/DDBJ whole genome shotgun (WGS) entry which is preliminary data.</text>
</comment>
<sequence length="307" mass="32117">MLAAALLPFMLLIAACKMDMTVEYKDDGTAVSSVVFEDDEGKLSGQNLTCESLMSRMKQSFQGRSSAGLNLDKFRMEDLSNGGNLKCKLTQKQARQESGLTKTSSGYVLKLAGNPRFNSSSFRGQIQATLKIVMPGKITEASGNGKISGNTVKYEGLDVIAQGAQIKAEKDGGSSEEPSANDEETTAKNDDGAANKPAASSKKDSDGGFPMWAWFAIGGGAVVLLGVIIFLATRKGKGSGPGQAAYAAPFGQPQAPQQFGGPQAPQQFGGPQAPQQFGGPQAPQGHSQYPPQQGGGYPQNPPQQGGY</sequence>
<keyword evidence="2" id="KW-1133">Transmembrane helix</keyword>
<keyword evidence="2" id="KW-0812">Transmembrane</keyword>
<dbReference type="STRING" id="1823756.A4H34_01070"/>
<dbReference type="EMBL" id="LVZK01000001">
    <property type="protein sequence ID" value="OAP85816.1"/>
    <property type="molecule type" value="Genomic_DNA"/>
</dbReference>
<keyword evidence="4" id="KW-1185">Reference proteome</keyword>
<evidence type="ECO:0000313" key="3">
    <source>
        <dbReference type="EMBL" id="OAP85816.1"/>
    </source>
</evidence>
<proteinExistence type="predicted"/>
<accession>A0A179B272</accession>
<protein>
    <submittedName>
        <fullName evidence="3">Uncharacterized protein</fullName>
    </submittedName>
</protein>
<dbReference type="AlphaFoldDB" id="A0A179B272"/>
<feature type="transmembrane region" description="Helical" evidence="2">
    <location>
        <begin position="211"/>
        <end position="232"/>
    </location>
</feature>
<name>A0A179B272_9ACTO</name>